<dbReference type="GO" id="GO:0003677">
    <property type="term" value="F:DNA binding"/>
    <property type="evidence" value="ECO:0007669"/>
    <property type="project" value="UniProtKB-KW"/>
</dbReference>
<dbReference type="InterPro" id="IPR006118">
    <property type="entry name" value="Recombinase_CS"/>
</dbReference>
<feature type="active site" description="O-(5'-phospho-DNA)-serine intermediate" evidence="6 7">
    <location>
        <position position="9"/>
    </location>
</feature>
<evidence type="ECO:0000256" key="5">
    <source>
        <dbReference type="ARBA" id="ARBA00023172"/>
    </source>
</evidence>
<sequence>MKIGYARVSTRDQKADLQVDALKKVGCERIYQDIASGAKSARPELDKLLANARAGDAVVIWKLDRLGRSLKHLVELVGELAARKVGLQSLNDPIDTTHAQGRLVFNLFASLAEFERELIRERTQAGLSAARARGRVGGRPKGLPAKAEATAMAAETLYRERRLSVSAIGERLHISKSTLYSYLRHRGVDIGTYQKSEQTRGQQRNVASPAESAVERIATITLCLAVENNSKFVRGRKRAKENIERYCLEPYGMKRLESGNYELVIPYRNDDELDKTVHDLLTEVSQEADMRNCFIEADAWEEGTERRW</sequence>
<comment type="similarity">
    <text evidence="1">Belongs to the site-specific recombinase resolvase family.</text>
</comment>
<dbReference type="PROSITE" id="PS00398">
    <property type="entry name" value="RECOMBINASES_2"/>
    <property type="match status" value="1"/>
</dbReference>
<name>A0A8I1FS17_9PSED</name>
<evidence type="ECO:0000259" key="8">
    <source>
        <dbReference type="PROSITE" id="PS51736"/>
    </source>
</evidence>
<dbReference type="SUPFAM" id="SSF53041">
    <property type="entry name" value="Resolvase-like"/>
    <property type="match status" value="1"/>
</dbReference>
<dbReference type="GO" id="GO:0000150">
    <property type="term" value="F:DNA strand exchange activity"/>
    <property type="evidence" value="ECO:0007669"/>
    <property type="project" value="UniProtKB-KW"/>
</dbReference>
<accession>A0A8I1FS17</accession>
<evidence type="ECO:0000256" key="4">
    <source>
        <dbReference type="ARBA" id="ARBA00023125"/>
    </source>
</evidence>
<keyword evidence="3" id="KW-0230">DNA invertase</keyword>
<dbReference type="AlphaFoldDB" id="A0A8I1FS17"/>
<dbReference type="PANTHER" id="PTHR30461">
    <property type="entry name" value="DNA-INVERTASE FROM LAMBDOID PROPHAGE"/>
    <property type="match status" value="1"/>
</dbReference>
<dbReference type="Gene3D" id="1.10.10.60">
    <property type="entry name" value="Homeodomain-like"/>
    <property type="match status" value="1"/>
</dbReference>
<dbReference type="InterPro" id="IPR050639">
    <property type="entry name" value="SSR_resolvase"/>
</dbReference>
<feature type="domain" description="Resolvase/invertase-type recombinase catalytic" evidence="8">
    <location>
        <begin position="1"/>
        <end position="134"/>
    </location>
</feature>
<evidence type="ECO:0000256" key="3">
    <source>
        <dbReference type="ARBA" id="ARBA00023100"/>
    </source>
</evidence>
<dbReference type="FunFam" id="3.40.50.1390:FF:000001">
    <property type="entry name" value="DNA recombinase"/>
    <property type="match status" value="1"/>
</dbReference>
<dbReference type="PANTHER" id="PTHR30461:SF2">
    <property type="entry name" value="SERINE RECOMBINASE PINE-RELATED"/>
    <property type="match status" value="1"/>
</dbReference>
<dbReference type="PROSITE" id="PS51736">
    <property type="entry name" value="RECOMBINASES_3"/>
    <property type="match status" value="1"/>
</dbReference>
<dbReference type="Gene3D" id="3.40.50.1390">
    <property type="entry name" value="Resolvase, N-terminal catalytic domain"/>
    <property type="match status" value="1"/>
</dbReference>
<dbReference type="Pfam" id="PF00239">
    <property type="entry name" value="Resolvase"/>
    <property type="match status" value="1"/>
</dbReference>
<dbReference type="EMBL" id="JAEKCZ010000033">
    <property type="protein sequence ID" value="MBJ2259657.1"/>
    <property type="molecule type" value="Genomic_DNA"/>
</dbReference>
<dbReference type="InterPro" id="IPR006119">
    <property type="entry name" value="Resolv_N"/>
</dbReference>
<organism evidence="9 10">
    <name type="scientific">Pseudomonas psychrophila</name>
    <dbReference type="NCBI Taxonomy" id="122355"/>
    <lineage>
        <taxon>Bacteria</taxon>
        <taxon>Pseudomonadati</taxon>
        <taxon>Pseudomonadota</taxon>
        <taxon>Gammaproteobacteria</taxon>
        <taxon>Pseudomonadales</taxon>
        <taxon>Pseudomonadaceae</taxon>
        <taxon>Pseudomonas</taxon>
    </lineage>
</organism>
<evidence type="ECO:0000256" key="6">
    <source>
        <dbReference type="PIRSR" id="PIRSR606118-50"/>
    </source>
</evidence>
<evidence type="ECO:0000256" key="7">
    <source>
        <dbReference type="PROSITE-ProRule" id="PRU10137"/>
    </source>
</evidence>
<dbReference type="InterPro" id="IPR036162">
    <property type="entry name" value="Resolvase-like_N_sf"/>
</dbReference>
<dbReference type="GO" id="GO:0015074">
    <property type="term" value="P:DNA integration"/>
    <property type="evidence" value="ECO:0007669"/>
    <property type="project" value="UniProtKB-KW"/>
</dbReference>
<comment type="caution">
    <text evidence="9">The sequence shown here is derived from an EMBL/GenBank/DDBJ whole genome shotgun (WGS) entry which is preliminary data.</text>
</comment>
<keyword evidence="5" id="KW-0233">DNA recombination</keyword>
<dbReference type="SMART" id="SM00857">
    <property type="entry name" value="Resolvase"/>
    <property type="match status" value="1"/>
</dbReference>
<evidence type="ECO:0000256" key="2">
    <source>
        <dbReference type="ARBA" id="ARBA00022908"/>
    </source>
</evidence>
<evidence type="ECO:0000313" key="10">
    <source>
        <dbReference type="Proteomes" id="UP000658390"/>
    </source>
</evidence>
<reference evidence="9" key="1">
    <citation type="submission" date="2020-12" db="EMBL/GenBank/DDBJ databases">
        <title>Antibiotic resistance and phylogeny of Pseudomonas spp. isolated over three decades from chicken meat in the Norwegian food chain.</title>
        <authorList>
            <person name="Moen B."/>
        </authorList>
    </citation>
    <scope>NUCLEOTIDE SEQUENCE</scope>
    <source>
        <strain evidence="9">MF6762</strain>
    </source>
</reference>
<evidence type="ECO:0000256" key="1">
    <source>
        <dbReference type="ARBA" id="ARBA00009913"/>
    </source>
</evidence>
<dbReference type="PROSITE" id="PS00397">
    <property type="entry name" value="RECOMBINASES_1"/>
    <property type="match status" value="1"/>
</dbReference>
<proteinExistence type="inferred from homology"/>
<dbReference type="CDD" id="cd03768">
    <property type="entry name" value="SR_ResInv"/>
    <property type="match status" value="1"/>
</dbReference>
<evidence type="ECO:0000313" key="9">
    <source>
        <dbReference type="EMBL" id="MBJ2259657.1"/>
    </source>
</evidence>
<dbReference type="Proteomes" id="UP000658390">
    <property type="component" value="Unassembled WGS sequence"/>
</dbReference>
<gene>
    <name evidence="9" type="ORF">JFT45_24440</name>
</gene>
<protein>
    <submittedName>
        <fullName evidence="9">Recombinase family protein</fullName>
    </submittedName>
</protein>
<keyword evidence="4" id="KW-0238">DNA-binding</keyword>
<dbReference type="RefSeq" id="WP_198823015.1">
    <property type="nucleotide sequence ID" value="NZ_JAEKCZ010000033.1"/>
</dbReference>
<keyword evidence="2" id="KW-0229">DNA integration</keyword>